<dbReference type="Proteomes" id="UP000318571">
    <property type="component" value="Chromosome 8"/>
</dbReference>
<dbReference type="GO" id="GO:0005783">
    <property type="term" value="C:endoplasmic reticulum"/>
    <property type="evidence" value="ECO:0007669"/>
    <property type="project" value="TreeGrafter"/>
</dbReference>
<dbReference type="PANTHER" id="PTHR10827">
    <property type="entry name" value="RETICULOCALBIN"/>
    <property type="match status" value="1"/>
</dbReference>
<evidence type="ECO:0000256" key="2">
    <source>
        <dbReference type="ARBA" id="ARBA00022737"/>
    </source>
</evidence>
<evidence type="ECO:0000256" key="4">
    <source>
        <dbReference type="SAM" id="Phobius"/>
    </source>
</evidence>
<evidence type="ECO:0008006" key="7">
    <source>
        <dbReference type="Google" id="ProtNLM"/>
    </source>
</evidence>
<evidence type="ECO:0000256" key="1">
    <source>
        <dbReference type="ARBA" id="ARBA00022723"/>
    </source>
</evidence>
<evidence type="ECO:0000313" key="6">
    <source>
        <dbReference type="Proteomes" id="UP000318571"/>
    </source>
</evidence>
<dbReference type="Gene3D" id="1.10.238.10">
    <property type="entry name" value="EF-hand"/>
    <property type="match status" value="2"/>
</dbReference>
<organism evidence="5 6">
    <name type="scientific">Tigriopus californicus</name>
    <name type="common">Marine copepod</name>
    <dbReference type="NCBI Taxonomy" id="6832"/>
    <lineage>
        <taxon>Eukaryota</taxon>
        <taxon>Metazoa</taxon>
        <taxon>Ecdysozoa</taxon>
        <taxon>Arthropoda</taxon>
        <taxon>Crustacea</taxon>
        <taxon>Multicrustacea</taxon>
        <taxon>Hexanauplia</taxon>
        <taxon>Copepoda</taxon>
        <taxon>Harpacticoida</taxon>
        <taxon>Harpacticidae</taxon>
        <taxon>Tigriopus</taxon>
    </lineage>
</organism>
<keyword evidence="3" id="KW-0106">Calcium</keyword>
<accession>A0A553N7R9</accession>
<dbReference type="PROSITE" id="PS00018">
    <property type="entry name" value="EF_HAND_1"/>
    <property type="match status" value="3"/>
</dbReference>
<proteinExistence type="predicted"/>
<keyword evidence="1" id="KW-0479">Metal-binding</keyword>
<dbReference type="SUPFAM" id="SSF47473">
    <property type="entry name" value="EF-hand"/>
    <property type="match status" value="2"/>
</dbReference>
<evidence type="ECO:0000313" key="5">
    <source>
        <dbReference type="EMBL" id="TRY61463.1"/>
    </source>
</evidence>
<dbReference type="InterPro" id="IPR011992">
    <property type="entry name" value="EF-hand-dom_pair"/>
</dbReference>
<dbReference type="STRING" id="6832.A0A553N7R9"/>
<dbReference type="InterPro" id="IPR018247">
    <property type="entry name" value="EF_Hand_1_Ca_BS"/>
</dbReference>
<keyword evidence="4" id="KW-1133">Transmembrane helix</keyword>
<sequence>MKPDEDMGETQVLTGSSASMDFVPYYMNPKASRQPGSSQCSKLEVILIGLVLVLLLCVCVLSAIVISALTQPRNRMTDLEIILPSDTAKIYGEESYPVLEEEGQGDTDSNDMFHIKKVKRNLTEHNYLLDEMRAMEMADSIARLNHDFARRYPRDKYSQNNIKHLPTPLRQVSDDMLNLSAEQKVTEIIFSMDRDKSGSADPWEMYNWIVWVEGIAQRHIRNEQWASLGRNSTFNILTWSDYQALLNPLGVKTADDQRRQIRDRRRWEFADDDRDDALDKFEFMYFLFPQLNPQSGIVLIPEAHADLDTDHDQRVSLYEYLAIYEGKSDLTLETDHFRNTLDVDRNGYLDVDELAPWVDPLGFVQAKTEVIYLMESLDSDRNKELTAAEALGNIELFLSSQASYYGDIYKLENLRNEVFRYQRIS</sequence>
<dbReference type="AlphaFoldDB" id="A0A553N7R9"/>
<name>A0A553N7R9_TIGCA</name>
<reference evidence="5 6" key="1">
    <citation type="journal article" date="2018" name="Nat. Ecol. Evol.">
        <title>Genomic signatures of mitonuclear coevolution across populations of Tigriopus californicus.</title>
        <authorList>
            <person name="Barreto F.S."/>
            <person name="Watson E.T."/>
            <person name="Lima T.G."/>
            <person name="Willett C.S."/>
            <person name="Edmands S."/>
            <person name="Li W."/>
            <person name="Burton R.S."/>
        </authorList>
    </citation>
    <scope>NUCLEOTIDE SEQUENCE [LARGE SCALE GENOMIC DNA]</scope>
    <source>
        <strain evidence="5 6">San Diego</strain>
    </source>
</reference>
<keyword evidence="2" id="KW-0677">Repeat</keyword>
<gene>
    <name evidence="5" type="ORF">TCAL_01775</name>
</gene>
<keyword evidence="4" id="KW-0472">Membrane</keyword>
<dbReference type="OMA" id="EVIYLME"/>
<dbReference type="PANTHER" id="PTHR10827:SF98">
    <property type="entry name" value="45 KDA CALCIUM-BINDING PROTEIN"/>
    <property type="match status" value="1"/>
</dbReference>
<dbReference type="EMBL" id="VCGU01000459">
    <property type="protein sequence ID" value="TRY61463.1"/>
    <property type="molecule type" value="Genomic_DNA"/>
</dbReference>
<comment type="caution">
    <text evidence="5">The sequence shown here is derived from an EMBL/GenBank/DDBJ whole genome shotgun (WGS) entry which is preliminary data.</text>
</comment>
<keyword evidence="4" id="KW-0812">Transmembrane</keyword>
<feature type="transmembrane region" description="Helical" evidence="4">
    <location>
        <begin position="45"/>
        <end position="69"/>
    </location>
</feature>
<protein>
    <recommendedName>
        <fullName evidence="7">45 kDa calcium-binding protein</fullName>
    </recommendedName>
</protein>
<evidence type="ECO:0000256" key="3">
    <source>
        <dbReference type="ARBA" id="ARBA00022837"/>
    </source>
</evidence>
<keyword evidence="6" id="KW-1185">Reference proteome</keyword>
<dbReference type="GO" id="GO:0005509">
    <property type="term" value="F:calcium ion binding"/>
    <property type="evidence" value="ECO:0007669"/>
    <property type="project" value="TreeGrafter"/>
</dbReference>